<keyword evidence="6 10" id="KW-0949">S-adenosyl-L-methionine</keyword>
<feature type="transmembrane region" description="Helical" evidence="10">
    <location>
        <begin position="67"/>
        <end position="91"/>
    </location>
</feature>
<evidence type="ECO:0000256" key="9">
    <source>
        <dbReference type="ARBA" id="ARBA00023136"/>
    </source>
</evidence>
<evidence type="ECO:0000313" key="13">
    <source>
        <dbReference type="Proteomes" id="UP000225277"/>
    </source>
</evidence>
<feature type="region of interest" description="Disordered" evidence="11">
    <location>
        <begin position="1"/>
        <end position="52"/>
    </location>
</feature>
<dbReference type="PANTHER" id="PTHR12714:SF9">
    <property type="entry name" value="PROTEIN-S-ISOPRENYLCYSTEINE O-METHYLTRANSFERASE"/>
    <property type="match status" value="1"/>
</dbReference>
<dbReference type="GO" id="GO:0005789">
    <property type="term" value="C:endoplasmic reticulum membrane"/>
    <property type="evidence" value="ECO:0007669"/>
    <property type="project" value="UniProtKB-SubCell"/>
</dbReference>
<keyword evidence="10" id="KW-0256">Endoplasmic reticulum</keyword>
<dbReference type="STRING" id="112498.A0A2D3VKA2"/>
<feature type="transmembrane region" description="Helical" evidence="10">
    <location>
        <begin position="228"/>
        <end position="256"/>
    </location>
</feature>
<dbReference type="EMBL" id="FJUY01000023">
    <property type="protein sequence ID" value="CZT24921.1"/>
    <property type="molecule type" value="Genomic_DNA"/>
</dbReference>
<keyword evidence="4 10" id="KW-0489">Methyltransferase</keyword>
<dbReference type="Pfam" id="PF04140">
    <property type="entry name" value="ICMT"/>
    <property type="match status" value="1"/>
</dbReference>
<evidence type="ECO:0000313" key="12">
    <source>
        <dbReference type="EMBL" id="CZT24921.1"/>
    </source>
</evidence>
<dbReference type="GO" id="GO:0032259">
    <property type="term" value="P:methylation"/>
    <property type="evidence" value="ECO:0007669"/>
    <property type="project" value="UniProtKB-KW"/>
</dbReference>
<evidence type="ECO:0000256" key="10">
    <source>
        <dbReference type="RuleBase" id="RU362022"/>
    </source>
</evidence>
<comment type="catalytic activity">
    <reaction evidence="10">
        <text>[protein]-C-terminal S-[(2E,6E)-farnesyl]-L-cysteine + S-adenosyl-L-methionine = [protein]-C-terminal S-[(2E,6E)-farnesyl]-L-cysteine methyl ester + S-adenosyl-L-homocysteine</text>
        <dbReference type="Rhea" id="RHEA:21672"/>
        <dbReference type="Rhea" id="RHEA-COMP:12125"/>
        <dbReference type="Rhea" id="RHEA-COMP:12126"/>
        <dbReference type="ChEBI" id="CHEBI:57856"/>
        <dbReference type="ChEBI" id="CHEBI:59789"/>
        <dbReference type="ChEBI" id="CHEBI:90510"/>
        <dbReference type="ChEBI" id="CHEBI:90511"/>
        <dbReference type="EC" id="2.1.1.100"/>
    </reaction>
</comment>
<dbReference type="InterPro" id="IPR007269">
    <property type="entry name" value="ICMT_MeTrfase"/>
</dbReference>
<comment type="similarity">
    <text evidence="2 10">Belongs to the class VI-like SAM-binding methyltransferase superfamily. Isoprenylcysteine carboxyl methyltransferase family.</text>
</comment>
<evidence type="ECO:0000256" key="7">
    <source>
        <dbReference type="ARBA" id="ARBA00022692"/>
    </source>
</evidence>
<evidence type="ECO:0000256" key="3">
    <source>
        <dbReference type="ARBA" id="ARBA00012151"/>
    </source>
</evidence>
<proteinExistence type="inferred from homology"/>
<dbReference type="InterPro" id="IPR025770">
    <property type="entry name" value="PPMT_MeTrfase"/>
</dbReference>
<dbReference type="Gene3D" id="1.20.120.1630">
    <property type="match status" value="1"/>
</dbReference>
<accession>A0A2D3VKA2</accession>
<feature type="compositionally biased region" description="Polar residues" evidence="11">
    <location>
        <begin position="29"/>
        <end position="43"/>
    </location>
</feature>
<keyword evidence="13" id="KW-1185">Reference proteome</keyword>
<reference evidence="12 13" key="1">
    <citation type="submission" date="2016-03" db="EMBL/GenBank/DDBJ databases">
        <authorList>
            <person name="Ploux O."/>
        </authorList>
    </citation>
    <scope>NUCLEOTIDE SEQUENCE [LARGE SCALE GENOMIC DNA]</scope>
    <source>
        <strain evidence="12 13">URUG2</strain>
    </source>
</reference>
<dbReference type="PANTHER" id="PTHR12714">
    <property type="entry name" value="PROTEIN-S ISOPRENYLCYSTEINE O-METHYLTRANSFERASE"/>
    <property type="match status" value="1"/>
</dbReference>
<protein>
    <recommendedName>
        <fullName evidence="3 10">Protein-S-isoprenylcysteine O-methyltransferase</fullName>
        <ecNumber evidence="3 10">2.1.1.100</ecNumber>
    </recommendedName>
</protein>
<evidence type="ECO:0000256" key="4">
    <source>
        <dbReference type="ARBA" id="ARBA00022603"/>
    </source>
</evidence>
<evidence type="ECO:0000256" key="5">
    <source>
        <dbReference type="ARBA" id="ARBA00022679"/>
    </source>
</evidence>
<dbReference type="PROSITE" id="PS51564">
    <property type="entry name" value="SAM_ICMT"/>
    <property type="match status" value="1"/>
</dbReference>
<evidence type="ECO:0000256" key="8">
    <source>
        <dbReference type="ARBA" id="ARBA00022989"/>
    </source>
</evidence>
<dbReference type="Proteomes" id="UP000225277">
    <property type="component" value="Unassembled WGS sequence"/>
</dbReference>
<name>A0A2D3VKA2_9PEZI</name>
<dbReference type="AlphaFoldDB" id="A0A2D3VKA2"/>
<dbReference type="GeneID" id="35605689"/>
<evidence type="ECO:0000256" key="6">
    <source>
        <dbReference type="ARBA" id="ARBA00022691"/>
    </source>
</evidence>
<keyword evidence="7 10" id="KW-0812">Transmembrane</keyword>
<sequence length="290" mass="32533">MARKSATSFEGPANGHATTPSSLKDEKPTMTSPLQETTTNSSAADVDDEEKPIPFDPSLLPNGSRDLSFIGLQAFFLGITLATSILLTLYFLSITSAWWRLSSFVTCLSIFHFLEYYTTARYNAPSTRASSFLLFNNGSAYAAAHTLATLEIILSIIFPKYHAAGLYRPLTLTAGVTFILLGQTVRSIAMKQAGTNFNHIVATEHRQNHILVTRGMYAYLRHPSYFGFFWWAIGTQLLVGNKVCLVGYAVVLWNFFYTRTIVEERNLVKFFGQQYEEYRKRTGTLIPFVP</sequence>
<organism evidence="12 13">
    <name type="scientific">Ramularia collo-cygni</name>
    <dbReference type="NCBI Taxonomy" id="112498"/>
    <lineage>
        <taxon>Eukaryota</taxon>
        <taxon>Fungi</taxon>
        <taxon>Dikarya</taxon>
        <taxon>Ascomycota</taxon>
        <taxon>Pezizomycotina</taxon>
        <taxon>Dothideomycetes</taxon>
        <taxon>Dothideomycetidae</taxon>
        <taxon>Mycosphaerellales</taxon>
        <taxon>Mycosphaerellaceae</taxon>
        <taxon>Ramularia</taxon>
    </lineage>
</organism>
<feature type="transmembrane region" description="Helical" evidence="10">
    <location>
        <begin position="170"/>
        <end position="189"/>
    </location>
</feature>
<evidence type="ECO:0000256" key="1">
    <source>
        <dbReference type="ARBA" id="ARBA00004141"/>
    </source>
</evidence>
<keyword evidence="9 10" id="KW-0472">Membrane</keyword>
<evidence type="ECO:0000256" key="11">
    <source>
        <dbReference type="SAM" id="MobiDB-lite"/>
    </source>
</evidence>
<evidence type="ECO:0000256" key="2">
    <source>
        <dbReference type="ARBA" id="ARBA00009140"/>
    </source>
</evidence>
<comment type="subcellular location">
    <subcellularLocation>
        <location evidence="10">Endoplasmic reticulum membrane</location>
        <topology evidence="10">Multi-pass membrane protein</topology>
    </subcellularLocation>
    <subcellularLocation>
        <location evidence="1">Membrane</location>
        <topology evidence="1">Multi-pass membrane protein</topology>
    </subcellularLocation>
</comment>
<dbReference type="OrthoDB" id="422086at2759"/>
<gene>
    <name evidence="12" type="ORF">RCC_10649</name>
</gene>
<feature type="transmembrane region" description="Helical" evidence="10">
    <location>
        <begin position="138"/>
        <end position="158"/>
    </location>
</feature>
<keyword evidence="8 10" id="KW-1133">Transmembrane helix</keyword>
<dbReference type="GO" id="GO:0004671">
    <property type="term" value="F:protein C-terminal S-isoprenylcysteine carboxyl O-methyltransferase activity"/>
    <property type="evidence" value="ECO:0007669"/>
    <property type="project" value="UniProtKB-EC"/>
</dbReference>
<feature type="transmembrane region" description="Helical" evidence="10">
    <location>
        <begin position="98"/>
        <end position="118"/>
    </location>
</feature>
<keyword evidence="5 12" id="KW-0808">Transferase</keyword>
<dbReference type="RefSeq" id="XP_023631644.1">
    <property type="nucleotide sequence ID" value="XM_023775876.1"/>
</dbReference>
<dbReference type="EC" id="2.1.1.100" evidence="3 10"/>